<dbReference type="OrthoDB" id="166611at2759"/>
<dbReference type="EMBL" id="SKCS01000403">
    <property type="protein sequence ID" value="TNN08874.1"/>
    <property type="molecule type" value="Genomic_DNA"/>
</dbReference>
<sequence>MLSRISHLAEKFRIGTEKRINKTERRTLEYSYILNEKLSNLSNKILDIMGKNKSYKQATNQLKHDINVLQDISDQMHKDSSDRLQSLKVSISNCLEKEQKLSSLMESLTISKNIDLLNNDLFDEQIKCINLKESKLTEDLQTLRNKYEHALFQYEEYMNMNNKQVNRLKQLIQARNHLCQLVCDCKTALWEAYEMLETEYATKLSLTERIQRQDHLLTAFFILLYTCDQLVSRITPYEIGDFRLNYITSSIPSASIKQSSRGNNVMYSDSGHTFSSTPLAKSDIQTRKSSENNESNGMIRDLFENDHNLISDFPLASEFGLEPVDSTKQNSFTVNLLKELSKYSRRSGRRTNTPILRSVAVQTELFMSREQSPNSYKQKKLDKLCFIRSNRGVLQLPMLNTKVLAPKEDYDSLYRFNIKPTIRDKSPLLPSLHKLAKM</sequence>
<gene>
    <name evidence="1" type="ORF">EWB00_006823</name>
</gene>
<comment type="caution">
    <text evidence="1">The sequence shown here is derived from an EMBL/GenBank/DDBJ whole genome shotgun (WGS) entry which is preliminary data.</text>
</comment>
<evidence type="ECO:0000313" key="1">
    <source>
        <dbReference type="EMBL" id="TNN08874.1"/>
    </source>
</evidence>
<proteinExistence type="predicted"/>
<protein>
    <recommendedName>
        <fullName evidence="3">Cilia- and flagella-associated protein 157</fullName>
    </recommendedName>
</protein>
<name>A0A4Z2CXK0_SCHJA</name>
<evidence type="ECO:0000313" key="2">
    <source>
        <dbReference type="Proteomes" id="UP000311919"/>
    </source>
</evidence>
<reference evidence="1 2" key="1">
    <citation type="submission" date="2019-03" db="EMBL/GenBank/DDBJ databases">
        <title>An improved genome assembly of the fluke Schistosoma japonicum.</title>
        <authorList>
            <person name="Hu W."/>
            <person name="Luo F."/>
            <person name="Yin M."/>
            <person name="Mo X."/>
            <person name="Sun C."/>
            <person name="Wu Q."/>
            <person name="Zhu B."/>
            <person name="Xiang M."/>
            <person name="Wang J."/>
            <person name="Wang Y."/>
            <person name="Zhang T."/>
            <person name="Xu B."/>
            <person name="Zheng H."/>
            <person name="Feng Z."/>
        </authorList>
    </citation>
    <scope>NUCLEOTIDE SEQUENCE [LARGE SCALE GENOMIC DNA]</scope>
    <source>
        <strain evidence="1">HuSjv2</strain>
        <tissue evidence="1">Worms</tissue>
    </source>
</reference>
<dbReference type="Proteomes" id="UP000311919">
    <property type="component" value="Unassembled WGS sequence"/>
</dbReference>
<accession>A0A4Z2CXK0</accession>
<evidence type="ECO:0008006" key="3">
    <source>
        <dbReference type="Google" id="ProtNLM"/>
    </source>
</evidence>
<dbReference type="AlphaFoldDB" id="A0A4Z2CXK0"/>
<keyword evidence="2" id="KW-1185">Reference proteome</keyword>
<organism evidence="1 2">
    <name type="scientific">Schistosoma japonicum</name>
    <name type="common">Blood fluke</name>
    <dbReference type="NCBI Taxonomy" id="6182"/>
    <lineage>
        <taxon>Eukaryota</taxon>
        <taxon>Metazoa</taxon>
        <taxon>Spiralia</taxon>
        <taxon>Lophotrochozoa</taxon>
        <taxon>Platyhelminthes</taxon>
        <taxon>Trematoda</taxon>
        <taxon>Digenea</taxon>
        <taxon>Strigeidida</taxon>
        <taxon>Schistosomatoidea</taxon>
        <taxon>Schistosomatidae</taxon>
        <taxon>Schistosoma</taxon>
    </lineage>
</organism>